<evidence type="ECO:0000313" key="4">
    <source>
        <dbReference type="EMBL" id="GKV30811.1"/>
    </source>
</evidence>
<dbReference type="InterPro" id="IPR050667">
    <property type="entry name" value="PPR-containing_protein"/>
</dbReference>
<comment type="caution">
    <text evidence="4">The sequence shown here is derived from an EMBL/GenBank/DDBJ whole genome shotgun (WGS) entry which is preliminary data.</text>
</comment>
<proteinExistence type="inferred from homology"/>
<organism evidence="4 5">
    <name type="scientific">Rubroshorea leprosula</name>
    <dbReference type="NCBI Taxonomy" id="152421"/>
    <lineage>
        <taxon>Eukaryota</taxon>
        <taxon>Viridiplantae</taxon>
        <taxon>Streptophyta</taxon>
        <taxon>Embryophyta</taxon>
        <taxon>Tracheophyta</taxon>
        <taxon>Spermatophyta</taxon>
        <taxon>Magnoliopsida</taxon>
        <taxon>eudicotyledons</taxon>
        <taxon>Gunneridae</taxon>
        <taxon>Pentapetalae</taxon>
        <taxon>rosids</taxon>
        <taxon>malvids</taxon>
        <taxon>Malvales</taxon>
        <taxon>Dipterocarpaceae</taxon>
        <taxon>Rubroshorea</taxon>
    </lineage>
</organism>
<evidence type="ECO:0000256" key="1">
    <source>
        <dbReference type="ARBA" id="ARBA00007626"/>
    </source>
</evidence>
<keyword evidence="5" id="KW-1185">Reference proteome</keyword>
<feature type="repeat" description="PPR" evidence="3">
    <location>
        <begin position="154"/>
        <end position="188"/>
    </location>
</feature>
<reference evidence="4 5" key="1">
    <citation type="journal article" date="2021" name="Commun. Biol.">
        <title>The genome of Shorea leprosula (Dipterocarpaceae) highlights the ecological relevance of drought in aseasonal tropical rainforests.</title>
        <authorList>
            <person name="Ng K.K.S."/>
            <person name="Kobayashi M.J."/>
            <person name="Fawcett J.A."/>
            <person name="Hatakeyama M."/>
            <person name="Paape T."/>
            <person name="Ng C.H."/>
            <person name="Ang C.C."/>
            <person name="Tnah L.H."/>
            <person name="Lee C.T."/>
            <person name="Nishiyama T."/>
            <person name="Sese J."/>
            <person name="O'Brien M.J."/>
            <person name="Copetti D."/>
            <person name="Mohd Noor M.I."/>
            <person name="Ong R.C."/>
            <person name="Putra M."/>
            <person name="Sireger I.Z."/>
            <person name="Indrioko S."/>
            <person name="Kosugi Y."/>
            <person name="Izuno A."/>
            <person name="Isagi Y."/>
            <person name="Lee S.L."/>
            <person name="Shimizu K.K."/>
        </authorList>
    </citation>
    <scope>NUCLEOTIDE SEQUENCE [LARGE SCALE GENOMIC DNA]</scope>
    <source>
        <strain evidence="4">214</strain>
    </source>
</reference>
<feature type="repeat" description="PPR" evidence="3">
    <location>
        <begin position="261"/>
        <end position="295"/>
    </location>
</feature>
<dbReference type="PROSITE" id="PS51375">
    <property type="entry name" value="PPR"/>
    <property type="match status" value="3"/>
</dbReference>
<dbReference type="NCBIfam" id="TIGR00756">
    <property type="entry name" value="PPR"/>
    <property type="match status" value="3"/>
</dbReference>
<dbReference type="PANTHER" id="PTHR47939:SF8">
    <property type="entry name" value="PENTACOTRIPEPTIDE-REPEAT REGION OF PRORP DOMAIN-CONTAINING PROTEIN"/>
    <property type="match status" value="1"/>
</dbReference>
<evidence type="ECO:0000313" key="5">
    <source>
        <dbReference type="Proteomes" id="UP001054252"/>
    </source>
</evidence>
<dbReference type="PANTHER" id="PTHR47939">
    <property type="entry name" value="MEMBRANE-ASSOCIATED SALT-INDUCIBLE PROTEIN-LIKE"/>
    <property type="match status" value="1"/>
</dbReference>
<keyword evidence="2" id="KW-0677">Repeat</keyword>
<feature type="repeat" description="PPR" evidence="3">
    <location>
        <begin position="189"/>
        <end position="224"/>
    </location>
</feature>
<dbReference type="AlphaFoldDB" id="A0AAV5L0N6"/>
<dbReference type="InterPro" id="IPR011990">
    <property type="entry name" value="TPR-like_helical_dom_sf"/>
</dbReference>
<sequence>MSSIFRVLRSNFSPTSGPSIRFSAKDIFRERNIRSLVEKFKILSESKTFRHNTHAYDYTFRRLAAAGHLNWIEEILEDQKKYIPISKEGFAGRLITLYGKSGMFDHAQKLFDEIPERGLVSFNALLGAYVNSKKFCEVNRLFKKLPEKLSIKPDVSSYNAVIRAFCEMGSLDLACLMLDEMENEGVEPNEITFNTLLFAFYKNGRFFDGEKIWHRMVENRNVVPNISSYNSKLLGLVAEKRTKEAVELVQNMGKFEGLKPDLVSFNSLIGCFVNEGNLKAAKQLYIQMLISGCLPDKVTFELLVPLVCRKGDVDFAFQLCRKIFGRSFSRRFVFDESLLQQVVDELVKSSKIEEARKLVQLGETNKYHQYMLKLPAV</sequence>
<name>A0AAV5L0N6_9ROSI</name>
<dbReference type="InterPro" id="IPR002885">
    <property type="entry name" value="PPR_rpt"/>
</dbReference>
<accession>A0AAV5L0N6</accession>
<dbReference type="Pfam" id="PF13041">
    <property type="entry name" value="PPR_2"/>
    <property type="match status" value="2"/>
</dbReference>
<gene>
    <name evidence="4" type="ORF">SLEP1_g39586</name>
</gene>
<evidence type="ECO:0000256" key="3">
    <source>
        <dbReference type="PROSITE-ProRule" id="PRU00708"/>
    </source>
</evidence>
<evidence type="ECO:0008006" key="6">
    <source>
        <dbReference type="Google" id="ProtNLM"/>
    </source>
</evidence>
<dbReference type="EMBL" id="BPVZ01000089">
    <property type="protein sequence ID" value="GKV30811.1"/>
    <property type="molecule type" value="Genomic_DNA"/>
</dbReference>
<dbReference type="Proteomes" id="UP001054252">
    <property type="component" value="Unassembled WGS sequence"/>
</dbReference>
<dbReference type="Gene3D" id="1.25.40.10">
    <property type="entry name" value="Tetratricopeptide repeat domain"/>
    <property type="match status" value="2"/>
</dbReference>
<protein>
    <recommendedName>
        <fullName evidence="6">Pentatricopeptide repeat-containing protein</fullName>
    </recommendedName>
</protein>
<comment type="similarity">
    <text evidence="1">Belongs to the PPR family. P subfamily.</text>
</comment>
<evidence type="ECO:0000256" key="2">
    <source>
        <dbReference type="ARBA" id="ARBA00022737"/>
    </source>
</evidence>
<dbReference type="Pfam" id="PF01535">
    <property type="entry name" value="PPR"/>
    <property type="match status" value="1"/>
</dbReference>